<dbReference type="RefSeq" id="XP_003680687.1">
    <property type="nucleotide sequence ID" value="XM_003680639.1"/>
</dbReference>
<organism evidence="2 3">
    <name type="scientific">Torulaspora delbrueckii</name>
    <name type="common">Yeast</name>
    <name type="synonym">Candida colliculosa</name>
    <dbReference type="NCBI Taxonomy" id="4950"/>
    <lineage>
        <taxon>Eukaryota</taxon>
        <taxon>Fungi</taxon>
        <taxon>Dikarya</taxon>
        <taxon>Ascomycota</taxon>
        <taxon>Saccharomycotina</taxon>
        <taxon>Saccharomycetes</taxon>
        <taxon>Saccharomycetales</taxon>
        <taxon>Saccharomycetaceae</taxon>
        <taxon>Torulaspora</taxon>
    </lineage>
</organism>
<gene>
    <name evidence="2" type="primary">TDEL0C05870</name>
    <name evidence="2" type="ORF">TDEL_0C05870</name>
</gene>
<evidence type="ECO:0000256" key="1">
    <source>
        <dbReference type="SAM" id="MobiDB-lite"/>
    </source>
</evidence>
<feature type="compositionally biased region" description="Polar residues" evidence="1">
    <location>
        <begin position="37"/>
        <end position="46"/>
    </location>
</feature>
<dbReference type="GeneID" id="11500811"/>
<feature type="region of interest" description="Disordered" evidence="1">
    <location>
        <begin position="479"/>
        <end position="513"/>
    </location>
</feature>
<accession>G8ZSI4</accession>
<dbReference type="Gene3D" id="3.40.50.1820">
    <property type="entry name" value="alpha/beta hydrolase"/>
    <property type="match status" value="1"/>
</dbReference>
<dbReference type="InterPro" id="IPR003386">
    <property type="entry name" value="LACT/PDAT_acylTrfase"/>
</dbReference>
<keyword evidence="3" id="KW-1185">Reference proteome</keyword>
<dbReference type="HOGENOM" id="CLU_007657_1_0_1"/>
<dbReference type="GO" id="GO:0006629">
    <property type="term" value="P:lipid metabolic process"/>
    <property type="evidence" value="ECO:0007669"/>
    <property type="project" value="InterPro"/>
</dbReference>
<feature type="region of interest" description="Disordered" evidence="1">
    <location>
        <begin position="1"/>
        <end position="124"/>
    </location>
</feature>
<evidence type="ECO:0000313" key="2">
    <source>
        <dbReference type="EMBL" id="CCE91476.1"/>
    </source>
</evidence>
<dbReference type="GO" id="GO:0008374">
    <property type="term" value="F:O-acyltransferase activity"/>
    <property type="evidence" value="ECO:0007669"/>
    <property type="project" value="InterPro"/>
</dbReference>
<dbReference type="Pfam" id="PF02450">
    <property type="entry name" value="LCAT"/>
    <property type="match status" value="1"/>
</dbReference>
<protein>
    <submittedName>
        <fullName evidence="2">Uncharacterized protein</fullName>
    </submittedName>
</protein>
<name>G8ZSI4_TORDE</name>
<dbReference type="AlphaFoldDB" id="G8ZSI4"/>
<dbReference type="PANTHER" id="PTHR11440">
    <property type="entry name" value="LECITHIN-CHOLESTEROL ACYLTRANSFERASE-RELATED"/>
    <property type="match status" value="1"/>
</dbReference>
<dbReference type="OrthoDB" id="10250441at2759"/>
<feature type="compositionally biased region" description="Polar residues" evidence="1">
    <location>
        <begin position="101"/>
        <end position="118"/>
    </location>
</feature>
<dbReference type="InterPro" id="IPR029058">
    <property type="entry name" value="AB_hydrolase_fold"/>
</dbReference>
<dbReference type="Proteomes" id="UP000005627">
    <property type="component" value="Chromosome 3"/>
</dbReference>
<feature type="compositionally biased region" description="Polar residues" evidence="1">
    <location>
        <begin position="69"/>
        <end position="88"/>
    </location>
</feature>
<evidence type="ECO:0000313" key="3">
    <source>
        <dbReference type="Proteomes" id="UP000005627"/>
    </source>
</evidence>
<sequence length="717" mass="80891">MIDSYENQSSSLRSPEESIRSTVSEDVDSDLNKDTDTSSVKISNRTNKAHQRRSIHGNDPNEIIGGTNVLFSSPTNESLTGNTSTCESDLNDNDSDKEDSTPSYIINDSNNERTSWSTDELKKEHKNKSTHKIFTFSLPFGGTSMFPSLTLPSIVSSIIPGDTEDDDYGLDKHKIKEKLKRSDSITSVEEMALFSDTKGIDNVRARAFKKTFELESLKHTLNNIRSSPGDSTYDGYETERLESIWNELEGDILIMGGYRGSILRDTATNRRVWIPIKAGLNFRKVDLLIGPTDEDEREAQKKIRPDKMLSHIGPVDISKRLIKKLRSNPNVNLINYGYDWRLSLDIAAEQLQQKLQERYDAQKVKKGTFIIAHSMGGLIAHKVLQDNTNLIRGIIYVGAPSECSNILGPLKFGDEVLMNKTILSKEANFFMRSSFYFLPTSGSCFVNKKTYRKYKLDFFDPKLWVKLGLSPVVDEDRKKLEEQKEEEQHNHQSLKEDEQKMAKTEDKEYAPQPGISTEVKDLLAMINPISMIRSLSGSNPSSSSNNNSRLKMLDPTPLLSKLSFTTSEVMGLKEGKQCQEEEQDLQFVTPYDQCIDYLKRTLKRAKHFLESLEHIPGKNYPPLVMVYSKAVPTVRGVKINGLEDIKLGNYDDFYYGPGDGVVHHKWLLPERKGFPVAAKINSNCGHVSLLSDLDSMAKAFISITDARKKLNTTSSCK</sequence>
<dbReference type="FunCoup" id="G8ZSI4">
    <property type="interactions" value="54"/>
</dbReference>
<dbReference type="EMBL" id="HE616744">
    <property type="protein sequence ID" value="CCE91476.1"/>
    <property type="molecule type" value="Genomic_DNA"/>
</dbReference>
<dbReference type="InParanoid" id="G8ZSI4"/>
<dbReference type="KEGG" id="tdl:TDEL_0C05870"/>
<feature type="compositionally biased region" description="Polar residues" evidence="1">
    <location>
        <begin position="1"/>
        <end position="13"/>
    </location>
</feature>
<reference evidence="2 3" key="1">
    <citation type="journal article" date="2011" name="Proc. Natl. Acad. Sci. U.S.A.">
        <title>Evolutionary erosion of yeast sex chromosomes by mating-type switching accidents.</title>
        <authorList>
            <person name="Gordon J.L."/>
            <person name="Armisen D."/>
            <person name="Proux-Wera E."/>
            <person name="Oheigeartaigh S.S."/>
            <person name="Byrne K.P."/>
            <person name="Wolfe K.H."/>
        </authorList>
    </citation>
    <scope>NUCLEOTIDE SEQUENCE [LARGE SCALE GENOMIC DNA]</scope>
    <source>
        <strain evidence="3">ATCC 10662 / CBS 1146 / NBRC 0425 / NCYC 2629 / NRRL Y-866</strain>
    </source>
</reference>
<proteinExistence type="predicted"/>
<dbReference type="eggNOG" id="ENOG502QVNJ">
    <property type="taxonomic scope" value="Eukaryota"/>
</dbReference>
<feature type="compositionally biased region" description="Basic and acidic residues" evidence="1">
    <location>
        <begin position="479"/>
        <end position="509"/>
    </location>
</feature>
<dbReference type="SUPFAM" id="SSF53474">
    <property type="entry name" value="alpha/beta-Hydrolases"/>
    <property type="match status" value="1"/>
</dbReference>